<gene>
    <name evidence="5" type="ORF">NZH93_19225</name>
</gene>
<organism evidence="5 6">
    <name type="scientific">Umezawaea endophytica</name>
    <dbReference type="NCBI Taxonomy" id="1654476"/>
    <lineage>
        <taxon>Bacteria</taxon>
        <taxon>Bacillati</taxon>
        <taxon>Actinomycetota</taxon>
        <taxon>Actinomycetes</taxon>
        <taxon>Pseudonocardiales</taxon>
        <taxon>Pseudonocardiaceae</taxon>
        <taxon>Umezawaea</taxon>
    </lineage>
</organism>
<dbReference type="GO" id="GO:0022857">
    <property type="term" value="F:transmembrane transporter activity"/>
    <property type="evidence" value="ECO:0007669"/>
    <property type="project" value="TreeGrafter"/>
</dbReference>
<dbReference type="SMART" id="SM00382">
    <property type="entry name" value="AAA"/>
    <property type="match status" value="1"/>
</dbReference>
<reference evidence="5" key="1">
    <citation type="submission" date="2022-08" db="EMBL/GenBank/DDBJ databases">
        <authorList>
            <person name="Tistechok S."/>
            <person name="Samborskyy M."/>
            <person name="Roman I."/>
        </authorList>
    </citation>
    <scope>NUCLEOTIDE SEQUENCE</scope>
    <source>
        <strain evidence="5">DSM 103496</strain>
    </source>
</reference>
<evidence type="ECO:0000259" key="4">
    <source>
        <dbReference type="PROSITE" id="PS50893"/>
    </source>
</evidence>
<dbReference type="InterPro" id="IPR015854">
    <property type="entry name" value="ABC_transpr_LolD-like"/>
</dbReference>
<evidence type="ECO:0000256" key="3">
    <source>
        <dbReference type="ARBA" id="ARBA00022840"/>
    </source>
</evidence>
<keyword evidence="3 5" id="KW-0067">ATP-binding</keyword>
<dbReference type="AlphaFoldDB" id="A0A9X2VM90"/>
<name>A0A9X2VM90_9PSEU</name>
<protein>
    <submittedName>
        <fullName evidence="5">ABC transporter ATP-binding protein</fullName>
    </submittedName>
</protein>
<keyword evidence="1" id="KW-0813">Transport</keyword>
<dbReference type="GO" id="GO:0005524">
    <property type="term" value="F:ATP binding"/>
    <property type="evidence" value="ECO:0007669"/>
    <property type="project" value="UniProtKB-KW"/>
</dbReference>
<evidence type="ECO:0000256" key="1">
    <source>
        <dbReference type="ARBA" id="ARBA00022448"/>
    </source>
</evidence>
<dbReference type="SUPFAM" id="SSF52540">
    <property type="entry name" value="P-loop containing nucleoside triphosphate hydrolases"/>
    <property type="match status" value="1"/>
</dbReference>
<accession>A0A9X2VM90</accession>
<dbReference type="InterPro" id="IPR003439">
    <property type="entry name" value="ABC_transporter-like_ATP-bd"/>
</dbReference>
<keyword evidence="2" id="KW-0547">Nucleotide-binding</keyword>
<dbReference type="PROSITE" id="PS50893">
    <property type="entry name" value="ABC_TRANSPORTER_2"/>
    <property type="match status" value="1"/>
</dbReference>
<dbReference type="Gene3D" id="3.40.50.300">
    <property type="entry name" value="P-loop containing nucleotide triphosphate hydrolases"/>
    <property type="match status" value="1"/>
</dbReference>
<dbReference type="PROSITE" id="PS00211">
    <property type="entry name" value="ABC_TRANSPORTER_1"/>
    <property type="match status" value="1"/>
</dbReference>
<keyword evidence="6" id="KW-1185">Reference proteome</keyword>
<dbReference type="Proteomes" id="UP001141259">
    <property type="component" value="Unassembled WGS sequence"/>
</dbReference>
<sequence>MTQFDNHPVLAGRGLVKRYREVNALDGVDMTVWAGEVVAIVGPSGSGKSSLLHVLSGVLPADGGEVFLGGKPITTLGEADRSLLRRSAFGFVFQAGLLVAELTAEENAALPLLLSGVPRGDALAAAGEWLARLGLDGLERRRPGELSGGQAQRVAIARAMVHRPRVVFADEPTGALDSRTGQEVVTSLLHATRQTGAALIVVTHDRAVASRAQRVVEMRDGRVSSAAAA</sequence>
<dbReference type="PANTHER" id="PTHR24220">
    <property type="entry name" value="IMPORT ATP-BINDING PROTEIN"/>
    <property type="match status" value="1"/>
</dbReference>
<dbReference type="InterPro" id="IPR003593">
    <property type="entry name" value="AAA+_ATPase"/>
</dbReference>
<evidence type="ECO:0000313" key="5">
    <source>
        <dbReference type="EMBL" id="MCS7478999.1"/>
    </source>
</evidence>
<dbReference type="PANTHER" id="PTHR24220:SF685">
    <property type="entry name" value="ABC TRANSPORTER RELATED"/>
    <property type="match status" value="1"/>
</dbReference>
<proteinExistence type="predicted"/>
<comment type="caution">
    <text evidence="5">The sequence shown here is derived from an EMBL/GenBank/DDBJ whole genome shotgun (WGS) entry which is preliminary data.</text>
</comment>
<evidence type="ECO:0000256" key="2">
    <source>
        <dbReference type="ARBA" id="ARBA00022741"/>
    </source>
</evidence>
<dbReference type="EMBL" id="JANYMP010000008">
    <property type="protein sequence ID" value="MCS7478999.1"/>
    <property type="molecule type" value="Genomic_DNA"/>
</dbReference>
<evidence type="ECO:0000313" key="6">
    <source>
        <dbReference type="Proteomes" id="UP001141259"/>
    </source>
</evidence>
<dbReference type="GO" id="GO:0016887">
    <property type="term" value="F:ATP hydrolysis activity"/>
    <property type="evidence" value="ECO:0007669"/>
    <property type="project" value="InterPro"/>
</dbReference>
<dbReference type="CDD" id="cd03255">
    <property type="entry name" value="ABC_MJ0796_LolCDE_FtsE"/>
    <property type="match status" value="1"/>
</dbReference>
<dbReference type="GO" id="GO:0005886">
    <property type="term" value="C:plasma membrane"/>
    <property type="evidence" value="ECO:0007669"/>
    <property type="project" value="TreeGrafter"/>
</dbReference>
<dbReference type="Pfam" id="PF00005">
    <property type="entry name" value="ABC_tran"/>
    <property type="match status" value="1"/>
</dbReference>
<dbReference type="InterPro" id="IPR017911">
    <property type="entry name" value="MacB-like_ATP-bd"/>
</dbReference>
<dbReference type="InterPro" id="IPR017871">
    <property type="entry name" value="ABC_transporter-like_CS"/>
</dbReference>
<feature type="domain" description="ABC transporter" evidence="4">
    <location>
        <begin position="10"/>
        <end position="229"/>
    </location>
</feature>
<dbReference type="InterPro" id="IPR027417">
    <property type="entry name" value="P-loop_NTPase"/>
</dbReference>
<dbReference type="RefSeq" id="WP_259624488.1">
    <property type="nucleotide sequence ID" value="NZ_JANYMP010000008.1"/>
</dbReference>